<evidence type="ECO:0000259" key="5">
    <source>
        <dbReference type="Pfam" id="PF22178"/>
    </source>
</evidence>
<name>A0A2T3MYN7_9GAMM</name>
<dbReference type="SUPFAM" id="SSF69255">
    <property type="entry name" value="gp5 N-terminal domain-like"/>
    <property type="match status" value="1"/>
</dbReference>
<dbReference type="PANTHER" id="PTHR32305:SF15">
    <property type="entry name" value="PROTEIN RHSA-RELATED"/>
    <property type="match status" value="1"/>
</dbReference>
<dbReference type="Gene3D" id="2.30.110.50">
    <property type="match status" value="1"/>
</dbReference>
<dbReference type="Gene3D" id="4.10.220.110">
    <property type="match status" value="1"/>
</dbReference>
<comment type="subcellular location">
    <subcellularLocation>
        <location evidence="1">Secreted</location>
    </subcellularLocation>
</comment>
<dbReference type="OrthoDB" id="9762420at2"/>
<organism evidence="6 7">
    <name type="scientific">Photobacterium lipolyticum</name>
    <dbReference type="NCBI Taxonomy" id="266810"/>
    <lineage>
        <taxon>Bacteria</taxon>
        <taxon>Pseudomonadati</taxon>
        <taxon>Pseudomonadota</taxon>
        <taxon>Gammaproteobacteria</taxon>
        <taxon>Vibrionales</taxon>
        <taxon>Vibrionaceae</taxon>
        <taxon>Photobacterium</taxon>
    </lineage>
</organism>
<comment type="caution">
    <text evidence="6">The sequence shown here is derived from an EMBL/GenBank/DDBJ whole genome shotgun (WGS) entry which is preliminary data.</text>
</comment>
<dbReference type="GO" id="GO:0005576">
    <property type="term" value="C:extracellular region"/>
    <property type="evidence" value="ECO:0007669"/>
    <property type="project" value="UniProtKB-SubCell"/>
</dbReference>
<dbReference type="SUPFAM" id="SSF69349">
    <property type="entry name" value="Phage fibre proteins"/>
    <property type="match status" value="1"/>
</dbReference>
<reference evidence="6 7" key="1">
    <citation type="submission" date="2018-03" db="EMBL/GenBank/DDBJ databases">
        <title>Whole genome sequencing of Histamine producing bacteria.</title>
        <authorList>
            <person name="Butler K."/>
        </authorList>
    </citation>
    <scope>NUCLEOTIDE SEQUENCE [LARGE SCALE GENOMIC DNA]</scope>
    <source>
        <strain evidence="6 7">DSM 16190</strain>
    </source>
</reference>
<dbReference type="NCBIfam" id="TIGR03361">
    <property type="entry name" value="VI_Rhs_Vgr"/>
    <property type="match status" value="1"/>
</dbReference>
<dbReference type="InterPro" id="IPR006533">
    <property type="entry name" value="T6SS_Vgr_RhsGE"/>
</dbReference>
<dbReference type="Pfam" id="PF04717">
    <property type="entry name" value="Phage_base_V"/>
    <property type="match status" value="1"/>
</dbReference>
<feature type="domain" description="Gp5/Type VI secretion system Vgr protein OB-fold" evidence="4">
    <location>
        <begin position="385"/>
        <end position="451"/>
    </location>
</feature>
<dbReference type="InterPro" id="IPR006531">
    <property type="entry name" value="Gp5/Vgr_OB"/>
</dbReference>
<accession>A0A2T3MYN7</accession>
<gene>
    <name evidence="6" type="ORF">C9I89_09835</name>
</gene>
<dbReference type="InterPro" id="IPR054030">
    <property type="entry name" value="Gp5_Vgr_C"/>
</dbReference>
<dbReference type="InterPro" id="IPR017847">
    <property type="entry name" value="T6SS_RhsGE_Vgr_subset"/>
</dbReference>
<dbReference type="PANTHER" id="PTHR32305">
    <property type="match status" value="1"/>
</dbReference>
<dbReference type="InterPro" id="IPR050708">
    <property type="entry name" value="T6SS_VgrG/RHS"/>
</dbReference>
<proteinExistence type="inferred from homology"/>
<comment type="similarity">
    <text evidence="2">Belongs to the VgrG protein family.</text>
</comment>
<evidence type="ECO:0000259" key="4">
    <source>
        <dbReference type="Pfam" id="PF04717"/>
    </source>
</evidence>
<feature type="domain" description="Gp5/Type VI secretion system Vgr C-terminal trimerisation" evidence="5">
    <location>
        <begin position="468"/>
        <end position="577"/>
    </location>
</feature>
<dbReference type="InterPro" id="IPR037026">
    <property type="entry name" value="Vgr_OB-fold_dom_sf"/>
</dbReference>
<dbReference type="SUPFAM" id="SSF69279">
    <property type="entry name" value="Phage tail proteins"/>
    <property type="match status" value="2"/>
</dbReference>
<dbReference type="AlphaFoldDB" id="A0A2T3MYN7"/>
<keyword evidence="3" id="KW-0964">Secreted</keyword>
<dbReference type="Pfam" id="PF05954">
    <property type="entry name" value="Phage_GPD"/>
    <property type="match status" value="1"/>
</dbReference>
<evidence type="ECO:0000256" key="3">
    <source>
        <dbReference type="ARBA" id="ARBA00022525"/>
    </source>
</evidence>
<keyword evidence="7" id="KW-1185">Reference proteome</keyword>
<dbReference type="Gene3D" id="2.40.50.230">
    <property type="entry name" value="Gp5 N-terminal domain"/>
    <property type="match status" value="1"/>
</dbReference>
<evidence type="ECO:0000313" key="7">
    <source>
        <dbReference type="Proteomes" id="UP000240904"/>
    </source>
</evidence>
<sequence length="694" mass="76882">MVRDANQAKFELEVATIDVPLKVYAFNGVEGISQPFAFSVTFVCDEPNLVLEDWLQLPVRLTMHHDNELMPRFICGMVFGMEKLTHTDRHCQYQLTVTPRVQLLAHRTTFRIFQNLSVPDIITAIFTDAGILSHEYEVRLSGSFTAREYSVQYGESDMAFISRLMSEAGLHYHFEHSDTGHVIVIADGQDGFLELPPLAYSPHSGMAKIQDVISEFTVRDQTRRGKASLRDFTFERPDFKPQASVATNIANEQALEGYCYPGQFSTQAEGTGIATRTLEQGRIDKRQVSGVSDYCQLTSGYYQPLQAHPNDAWNEPWLLTEVKHRGIQPQVLEEHADGIASYHAEFIATPWEAAYRMQPIAKPLIHNIDTAIVTGPDGEEIYCDEYGRVKVQFHWDRQGQANETTSCWLRVAQGWAGNGYGQFVLPRIGHEVIVSFIHGDPDKPIITGALYNTKNQVPYALTEHKTRSTFKTSSSVGGQNFNEWRFDDKINNEQIYLHAAKDLDTTIQNIRTQEILNADHLTVHDCRYQEIKVDDHSTVNGNQFEKVGGDNHHETAGTLHTKIGSKHLTEAGSEIHIKVGNKAVIEAGSEITLKGGGSFVKIDPSGIKLVGPGIKLNSGGSAGRGSGYGGQPPQLPRVIGQAAALAASTAMQAQTATTSMSLAAFGNMAKRAVFIQEECDCSGEDTCPIHKKKT</sequence>
<dbReference type="EMBL" id="PYMC01000006">
    <property type="protein sequence ID" value="PSW05085.1"/>
    <property type="molecule type" value="Genomic_DNA"/>
</dbReference>
<evidence type="ECO:0000256" key="1">
    <source>
        <dbReference type="ARBA" id="ARBA00004613"/>
    </source>
</evidence>
<dbReference type="Pfam" id="PF22178">
    <property type="entry name" value="Gp5_trimer_C"/>
    <property type="match status" value="1"/>
</dbReference>
<dbReference type="RefSeq" id="WP_107283187.1">
    <property type="nucleotide sequence ID" value="NZ_PYMC01000006.1"/>
</dbReference>
<dbReference type="Proteomes" id="UP000240904">
    <property type="component" value="Unassembled WGS sequence"/>
</dbReference>
<protein>
    <submittedName>
        <fullName evidence="6">Type VI secretion system tip protein VgrG</fullName>
    </submittedName>
</protein>
<dbReference type="Gene3D" id="3.55.50.10">
    <property type="entry name" value="Baseplate protein-like domains"/>
    <property type="match status" value="1"/>
</dbReference>
<evidence type="ECO:0000256" key="2">
    <source>
        <dbReference type="ARBA" id="ARBA00005558"/>
    </source>
</evidence>
<dbReference type="NCBIfam" id="TIGR01646">
    <property type="entry name" value="vgr_GE"/>
    <property type="match status" value="1"/>
</dbReference>
<evidence type="ECO:0000313" key="6">
    <source>
        <dbReference type="EMBL" id="PSW05085.1"/>
    </source>
</evidence>